<reference evidence="1 2" key="1">
    <citation type="submission" date="2021-12" db="EMBL/GenBank/DDBJ databases">
        <title>Discovery of the Pendulisporaceae a myxobacterial family with distinct sporulation behavior and unique specialized metabolism.</title>
        <authorList>
            <person name="Garcia R."/>
            <person name="Popoff A."/>
            <person name="Bader C.D."/>
            <person name="Loehr J."/>
            <person name="Walesch S."/>
            <person name="Walt C."/>
            <person name="Boldt J."/>
            <person name="Bunk B."/>
            <person name="Haeckl F.J.F.P.J."/>
            <person name="Gunesch A.P."/>
            <person name="Birkelbach J."/>
            <person name="Nuebel U."/>
            <person name="Pietschmann T."/>
            <person name="Bach T."/>
            <person name="Mueller R."/>
        </authorList>
    </citation>
    <scope>NUCLEOTIDE SEQUENCE [LARGE SCALE GENOMIC DNA]</scope>
    <source>
        <strain evidence="1 2">MSr11954</strain>
    </source>
</reference>
<protein>
    <submittedName>
        <fullName evidence="1">Uncharacterized protein</fullName>
    </submittedName>
</protein>
<organism evidence="1 2">
    <name type="scientific">Pendulispora albinea</name>
    <dbReference type="NCBI Taxonomy" id="2741071"/>
    <lineage>
        <taxon>Bacteria</taxon>
        <taxon>Pseudomonadati</taxon>
        <taxon>Myxococcota</taxon>
        <taxon>Myxococcia</taxon>
        <taxon>Myxococcales</taxon>
        <taxon>Sorangiineae</taxon>
        <taxon>Pendulisporaceae</taxon>
        <taxon>Pendulispora</taxon>
    </lineage>
</organism>
<evidence type="ECO:0000313" key="2">
    <source>
        <dbReference type="Proteomes" id="UP001370348"/>
    </source>
</evidence>
<dbReference type="RefSeq" id="WP_394821357.1">
    <property type="nucleotide sequence ID" value="NZ_CP089984.1"/>
</dbReference>
<sequence>MDAHHREALEQGLLAAFERQVRPRAARRVRWPHYAIAALAVASLLVASQAPAELEVDVGQRITIELGAEAGGAELAELGRAVSETLEPPSRPGIVLGNVRVDAEAGPMAVLTVDVWGNPLRTEAETRERVQGLSGMAAARVRVAPLRGHVRDTMLRKFLYLVHHDATPAELSRARQQLVDELRQKEADGALDVNISVDDATHRVRVEKVKRPK</sequence>
<keyword evidence="2" id="KW-1185">Reference proteome</keyword>
<dbReference type="EMBL" id="CP089984">
    <property type="protein sequence ID" value="WXB11735.1"/>
    <property type="molecule type" value="Genomic_DNA"/>
</dbReference>
<accession>A0ABZ2LLW6</accession>
<dbReference type="Proteomes" id="UP001370348">
    <property type="component" value="Chromosome"/>
</dbReference>
<proteinExistence type="predicted"/>
<evidence type="ECO:0000313" key="1">
    <source>
        <dbReference type="EMBL" id="WXB11735.1"/>
    </source>
</evidence>
<name>A0ABZ2LLW6_9BACT</name>
<gene>
    <name evidence="1" type="ORF">LZC94_28235</name>
</gene>